<keyword evidence="2" id="KW-1185">Reference proteome</keyword>
<dbReference type="EMBL" id="JBBLXS010000848">
    <property type="protein sequence ID" value="MEK0188949.1"/>
    <property type="molecule type" value="Genomic_DNA"/>
</dbReference>
<gene>
    <name evidence="1" type="ORF">WMG39_29485</name>
</gene>
<organism evidence="1 2">
    <name type="scientific">Microcoleus anatoxicus PTRS2</name>
    <dbReference type="NCBI Taxonomy" id="2705321"/>
    <lineage>
        <taxon>Bacteria</taxon>
        <taxon>Bacillati</taxon>
        <taxon>Cyanobacteriota</taxon>
        <taxon>Cyanophyceae</taxon>
        <taxon>Oscillatoriophycideae</taxon>
        <taxon>Oscillatoriales</taxon>
        <taxon>Microcoleaceae</taxon>
        <taxon>Microcoleus</taxon>
        <taxon>Microcoleus anatoxicus</taxon>
    </lineage>
</organism>
<evidence type="ECO:0000313" key="2">
    <source>
        <dbReference type="Proteomes" id="UP001384579"/>
    </source>
</evidence>
<dbReference type="RefSeq" id="WP_340542318.1">
    <property type="nucleotide sequence ID" value="NZ_JBBLXS010000848.1"/>
</dbReference>
<reference evidence="1 2" key="1">
    <citation type="journal article" date="2020" name="Harmful Algae">
        <title>Molecular and morphological characterization of a novel dihydroanatoxin-a producing Microcoleus species (cyanobacteria) from the Russian River, California, USA.</title>
        <authorList>
            <person name="Conklin K.Y."/>
            <person name="Stancheva R."/>
            <person name="Otten T.G."/>
            <person name="Fadness R."/>
            <person name="Boyer G.L."/>
            <person name="Read B."/>
            <person name="Zhang X."/>
            <person name="Sheath R.G."/>
        </authorList>
    </citation>
    <scope>NUCLEOTIDE SEQUENCE [LARGE SCALE GENOMIC DNA]</scope>
    <source>
        <strain evidence="1 2">PTRS2</strain>
    </source>
</reference>
<comment type="caution">
    <text evidence="1">The sequence shown here is derived from an EMBL/GenBank/DDBJ whole genome shotgun (WGS) entry which is preliminary data.</text>
</comment>
<evidence type="ECO:0000313" key="1">
    <source>
        <dbReference type="EMBL" id="MEK0188949.1"/>
    </source>
</evidence>
<sequence length="92" mass="10707">LPTTQNLYNKDGKYNKNYTVCHNTPIAQTPYIRKSKEKQSKTIAVQARRMQPSPHRFGKHAFIGWSNRPQYRDNHPIEDCIKAGLTTRTPPR</sequence>
<dbReference type="Proteomes" id="UP001384579">
    <property type="component" value="Unassembled WGS sequence"/>
</dbReference>
<proteinExistence type="predicted"/>
<name>A0ABU8YX15_9CYAN</name>
<protein>
    <submittedName>
        <fullName evidence="1">Uncharacterized protein</fullName>
    </submittedName>
</protein>
<feature type="non-terminal residue" evidence="1">
    <location>
        <position position="1"/>
    </location>
</feature>
<accession>A0ABU8YX15</accession>